<dbReference type="InterPro" id="IPR037201">
    <property type="entry name" value="CacyBP_N"/>
</dbReference>
<sequence>MVLSKGSLNEWLRIPNNHAMMKNAVLSVQNEMVDEQELQNVVKEVLKEAGIEVANFIAYGNSTAVRAHYVIFWELKRREGIKRELVEKPGKSSKVPSRVLRAKANERTLKAVLKTIEEEAGNLVAYKALLSLRMENGEELALAMEKDGEDDSQVLEMIHAAIKKALQLATLRCFSARFLRLSSSGGFLPGEADTGSRAVRGTDQGRSDFRPYLRQVRGSYGARVREEKEGKLASMQQPKLTMQDKASKGKENKSECASKWATPRAGFPGLWGGLMAPDVMDDLQELKALLDQAKRPRLKSLLSAEIASIGLGGDESSLSSRIYLGIEGVSADKVSSKFRDESWQGRTTGGFKPDEGKNSTAGIMDLTKNMYDEGDDNMKKTIAQAWTDARRTVNPA</sequence>
<dbReference type="Proteomes" id="UP000001514">
    <property type="component" value="Unassembled WGS sequence"/>
</dbReference>
<dbReference type="PANTHER" id="PTHR47686">
    <property type="entry name" value="SGS DOMAIN-CONTAINING PROTEIN"/>
    <property type="match status" value="1"/>
</dbReference>
<dbReference type="STRING" id="88036.D8QSW1"/>
<dbReference type="EMBL" id="GL377566">
    <property type="protein sequence ID" value="EFJ37507.1"/>
    <property type="molecule type" value="Genomic_DNA"/>
</dbReference>
<feature type="compositionally biased region" description="Basic and acidic residues" evidence="6">
    <location>
        <begin position="245"/>
        <end position="256"/>
    </location>
</feature>
<dbReference type="Pfam" id="PF09032">
    <property type="entry name" value="Siah-Interact_N"/>
    <property type="match status" value="1"/>
</dbReference>
<dbReference type="GO" id="GO:0005634">
    <property type="term" value="C:nucleus"/>
    <property type="evidence" value="ECO:0007669"/>
    <property type="project" value="UniProtKB-SubCell"/>
</dbReference>
<evidence type="ECO:0000256" key="3">
    <source>
        <dbReference type="ARBA" id="ARBA00022490"/>
    </source>
</evidence>
<dbReference type="AlphaFoldDB" id="D8QSW1"/>
<dbReference type="GO" id="GO:0005737">
    <property type="term" value="C:cytoplasm"/>
    <property type="evidence" value="ECO:0007669"/>
    <property type="project" value="UniProtKB-SubCell"/>
</dbReference>
<dbReference type="KEGG" id="smo:SELMODRAFT_403890"/>
<comment type="subcellular location">
    <subcellularLocation>
        <location evidence="2">Cytoplasm</location>
    </subcellularLocation>
    <subcellularLocation>
        <location evidence="1">Nucleus</location>
    </subcellularLocation>
</comment>
<evidence type="ECO:0000259" key="7">
    <source>
        <dbReference type="PROSITE" id="PS51048"/>
    </source>
</evidence>
<keyword evidence="9" id="KW-1185">Reference proteome</keyword>
<feature type="domain" description="SGS" evidence="7">
    <location>
        <begin position="331"/>
        <end position="396"/>
    </location>
</feature>
<organism evidence="9">
    <name type="scientific">Selaginella moellendorffii</name>
    <name type="common">Spikemoss</name>
    <dbReference type="NCBI Taxonomy" id="88036"/>
    <lineage>
        <taxon>Eukaryota</taxon>
        <taxon>Viridiplantae</taxon>
        <taxon>Streptophyta</taxon>
        <taxon>Embryophyta</taxon>
        <taxon>Tracheophyta</taxon>
        <taxon>Lycopodiopsida</taxon>
        <taxon>Selaginellales</taxon>
        <taxon>Selaginellaceae</taxon>
        <taxon>Selaginella</taxon>
    </lineage>
</organism>
<evidence type="ECO:0000256" key="4">
    <source>
        <dbReference type="ARBA" id="ARBA00022553"/>
    </source>
</evidence>
<evidence type="ECO:0000256" key="2">
    <source>
        <dbReference type="ARBA" id="ARBA00004496"/>
    </source>
</evidence>
<dbReference type="InterPro" id="IPR055378">
    <property type="entry name" value="GH3_C"/>
</dbReference>
<evidence type="ECO:0000256" key="6">
    <source>
        <dbReference type="SAM" id="MobiDB-lite"/>
    </source>
</evidence>
<evidence type="ECO:0000256" key="1">
    <source>
        <dbReference type="ARBA" id="ARBA00004123"/>
    </source>
</evidence>
<keyword evidence="5" id="KW-0539">Nucleus</keyword>
<dbReference type="SUPFAM" id="SSF140106">
    <property type="entry name" value="Calcyclin-binding protein-like"/>
    <property type="match status" value="1"/>
</dbReference>
<gene>
    <name evidence="8" type="ORF">SELMODRAFT_403890</name>
</gene>
<name>D8QSW1_SELML</name>
<dbReference type="InterPro" id="IPR015120">
    <property type="entry name" value="Siah-Interact_N"/>
</dbReference>
<dbReference type="PANTHER" id="PTHR47686:SF1">
    <property type="entry name" value="CALCYCLIN-BINDING PROTEIN"/>
    <property type="match status" value="1"/>
</dbReference>
<dbReference type="Pfam" id="PF23572">
    <property type="entry name" value="GH3_C"/>
    <property type="match status" value="1"/>
</dbReference>
<reference evidence="8 9" key="1">
    <citation type="journal article" date="2011" name="Science">
        <title>The Selaginella genome identifies genetic changes associated with the evolution of vascular plants.</title>
        <authorList>
            <person name="Banks J.A."/>
            <person name="Nishiyama T."/>
            <person name="Hasebe M."/>
            <person name="Bowman J.L."/>
            <person name="Gribskov M."/>
            <person name="dePamphilis C."/>
            <person name="Albert V.A."/>
            <person name="Aono N."/>
            <person name="Aoyama T."/>
            <person name="Ambrose B.A."/>
            <person name="Ashton N.W."/>
            <person name="Axtell M.J."/>
            <person name="Barker E."/>
            <person name="Barker M.S."/>
            <person name="Bennetzen J.L."/>
            <person name="Bonawitz N.D."/>
            <person name="Chapple C."/>
            <person name="Cheng C."/>
            <person name="Correa L.G."/>
            <person name="Dacre M."/>
            <person name="DeBarry J."/>
            <person name="Dreyer I."/>
            <person name="Elias M."/>
            <person name="Engstrom E.M."/>
            <person name="Estelle M."/>
            <person name="Feng L."/>
            <person name="Finet C."/>
            <person name="Floyd S.K."/>
            <person name="Frommer W.B."/>
            <person name="Fujita T."/>
            <person name="Gramzow L."/>
            <person name="Gutensohn M."/>
            <person name="Harholt J."/>
            <person name="Hattori M."/>
            <person name="Heyl A."/>
            <person name="Hirai T."/>
            <person name="Hiwatashi Y."/>
            <person name="Ishikawa M."/>
            <person name="Iwata M."/>
            <person name="Karol K.G."/>
            <person name="Koehler B."/>
            <person name="Kolukisaoglu U."/>
            <person name="Kubo M."/>
            <person name="Kurata T."/>
            <person name="Lalonde S."/>
            <person name="Li K."/>
            <person name="Li Y."/>
            <person name="Litt A."/>
            <person name="Lyons E."/>
            <person name="Manning G."/>
            <person name="Maruyama T."/>
            <person name="Michael T.P."/>
            <person name="Mikami K."/>
            <person name="Miyazaki S."/>
            <person name="Morinaga S."/>
            <person name="Murata T."/>
            <person name="Mueller-Roeber B."/>
            <person name="Nelson D.R."/>
            <person name="Obara M."/>
            <person name="Oguri Y."/>
            <person name="Olmstead R.G."/>
            <person name="Onodera N."/>
            <person name="Petersen B.L."/>
            <person name="Pils B."/>
            <person name="Prigge M."/>
            <person name="Rensing S.A."/>
            <person name="Riano-Pachon D.M."/>
            <person name="Roberts A.W."/>
            <person name="Sato Y."/>
            <person name="Scheller H.V."/>
            <person name="Schulz B."/>
            <person name="Schulz C."/>
            <person name="Shakirov E.V."/>
            <person name="Shibagaki N."/>
            <person name="Shinohara N."/>
            <person name="Shippen D.E."/>
            <person name="Soerensen I."/>
            <person name="Sotooka R."/>
            <person name="Sugimoto N."/>
            <person name="Sugita M."/>
            <person name="Sumikawa N."/>
            <person name="Tanurdzic M."/>
            <person name="Theissen G."/>
            <person name="Ulvskov P."/>
            <person name="Wakazuki S."/>
            <person name="Weng J.K."/>
            <person name="Willats W.W."/>
            <person name="Wipf D."/>
            <person name="Wolf P.G."/>
            <person name="Yang L."/>
            <person name="Zimmer A.D."/>
            <person name="Zhu Q."/>
            <person name="Mitros T."/>
            <person name="Hellsten U."/>
            <person name="Loque D."/>
            <person name="Otillar R."/>
            <person name="Salamov A."/>
            <person name="Schmutz J."/>
            <person name="Shapiro H."/>
            <person name="Lindquist E."/>
            <person name="Lucas S."/>
            <person name="Rokhsar D."/>
            <person name="Grigoriev I.V."/>
        </authorList>
    </citation>
    <scope>NUCLEOTIDE SEQUENCE [LARGE SCALE GENOMIC DNA]</scope>
</reference>
<evidence type="ECO:0000313" key="9">
    <source>
        <dbReference type="Proteomes" id="UP000001514"/>
    </source>
</evidence>
<keyword evidence="4" id="KW-0597">Phosphoprotein</keyword>
<keyword evidence="3" id="KW-0963">Cytoplasm</keyword>
<feature type="region of interest" description="Disordered" evidence="6">
    <location>
        <begin position="225"/>
        <end position="257"/>
    </location>
</feature>
<dbReference type="InterPro" id="IPR007699">
    <property type="entry name" value="SGS_dom"/>
</dbReference>
<dbReference type="HOGENOM" id="CLU_697175_0_0_1"/>
<dbReference type="InParanoid" id="D8QSW1"/>
<protein>
    <recommendedName>
        <fullName evidence="7">SGS domain-containing protein</fullName>
    </recommendedName>
</protein>
<dbReference type="Gramene" id="EFJ37507">
    <property type="protein sequence ID" value="EFJ37507"/>
    <property type="gene ID" value="SELMODRAFT_403890"/>
</dbReference>
<evidence type="ECO:0000256" key="5">
    <source>
        <dbReference type="ARBA" id="ARBA00023242"/>
    </source>
</evidence>
<dbReference type="PROSITE" id="PS51048">
    <property type="entry name" value="SGS"/>
    <property type="match status" value="1"/>
</dbReference>
<evidence type="ECO:0000313" key="8">
    <source>
        <dbReference type="EMBL" id="EFJ37507.1"/>
    </source>
</evidence>
<accession>D8QSW1</accession>
<proteinExistence type="predicted"/>